<dbReference type="Proteomes" id="UP000694865">
    <property type="component" value="Unplaced"/>
</dbReference>
<keyword evidence="5" id="KW-0808">Transferase</keyword>
<dbReference type="PROSITE" id="PS50011">
    <property type="entry name" value="PROTEIN_KINASE_DOM"/>
    <property type="match status" value="1"/>
</dbReference>
<proteinExistence type="predicted"/>
<dbReference type="GeneID" id="102801648"/>
<evidence type="ECO:0000256" key="6">
    <source>
        <dbReference type="ARBA" id="ARBA00022777"/>
    </source>
</evidence>
<evidence type="ECO:0000256" key="4">
    <source>
        <dbReference type="ARBA" id="ARBA00022527"/>
    </source>
</evidence>
<evidence type="ECO:0000256" key="1">
    <source>
        <dbReference type="ARBA" id="ARBA00004496"/>
    </source>
</evidence>
<keyword evidence="6" id="KW-0418">Kinase</keyword>
<gene>
    <name evidence="16" type="primary">LOC102801648</name>
</gene>
<dbReference type="RefSeq" id="XP_006822239.1">
    <property type="nucleotide sequence ID" value="XM_006822176.1"/>
</dbReference>
<keyword evidence="7" id="KW-0829">Tyrosine-protein kinase</keyword>
<accession>A0ABM0MQE8</accession>
<evidence type="ECO:0000313" key="15">
    <source>
        <dbReference type="Proteomes" id="UP000694865"/>
    </source>
</evidence>
<evidence type="ECO:0000256" key="5">
    <source>
        <dbReference type="ARBA" id="ARBA00022679"/>
    </source>
</evidence>
<evidence type="ECO:0000256" key="2">
    <source>
        <dbReference type="ARBA" id="ARBA00013203"/>
    </source>
</evidence>
<dbReference type="Gene3D" id="1.10.510.10">
    <property type="entry name" value="Transferase(Phosphotransferase) domain 1"/>
    <property type="match status" value="1"/>
</dbReference>
<evidence type="ECO:0000256" key="13">
    <source>
        <dbReference type="ARBA" id="ARBA00051680"/>
    </source>
</evidence>
<dbReference type="Gene3D" id="3.40.50.300">
    <property type="entry name" value="P-loop containing nucleotide triphosphate hydrolases"/>
    <property type="match status" value="1"/>
</dbReference>
<evidence type="ECO:0000256" key="9">
    <source>
        <dbReference type="ARBA" id="ARBA00041268"/>
    </source>
</evidence>
<dbReference type="PROSITE" id="PS00108">
    <property type="entry name" value="PROTEIN_KINASE_ST"/>
    <property type="match status" value="1"/>
</dbReference>
<keyword evidence="3" id="KW-0963">Cytoplasm</keyword>
<evidence type="ECO:0000256" key="8">
    <source>
        <dbReference type="ARBA" id="ARBA00040421"/>
    </source>
</evidence>
<dbReference type="SUPFAM" id="SSF52540">
    <property type="entry name" value="P-loop containing nucleoside triphosphate hydrolases"/>
    <property type="match status" value="1"/>
</dbReference>
<dbReference type="InterPro" id="IPR051302">
    <property type="entry name" value="Dual_SerThr-Tyr_Kinase"/>
</dbReference>
<dbReference type="EC" id="2.7.12.1" evidence="2"/>
<dbReference type="InterPro" id="IPR008271">
    <property type="entry name" value="Ser/Thr_kinase_AS"/>
</dbReference>
<evidence type="ECO:0000256" key="10">
    <source>
        <dbReference type="ARBA" id="ARBA00042638"/>
    </source>
</evidence>
<comment type="catalytic activity">
    <reaction evidence="11">
        <text>L-seryl-[protein] + ATP = O-phospho-L-seryl-[protein] + ADP + H(+)</text>
        <dbReference type="Rhea" id="RHEA:17989"/>
        <dbReference type="Rhea" id="RHEA-COMP:9863"/>
        <dbReference type="Rhea" id="RHEA-COMP:11604"/>
        <dbReference type="ChEBI" id="CHEBI:15378"/>
        <dbReference type="ChEBI" id="CHEBI:29999"/>
        <dbReference type="ChEBI" id="CHEBI:30616"/>
        <dbReference type="ChEBI" id="CHEBI:83421"/>
        <dbReference type="ChEBI" id="CHEBI:456216"/>
        <dbReference type="EC" id="2.7.12.1"/>
    </reaction>
</comment>
<evidence type="ECO:0000256" key="11">
    <source>
        <dbReference type="ARBA" id="ARBA00049003"/>
    </source>
</evidence>
<dbReference type="SUPFAM" id="SSF56112">
    <property type="entry name" value="Protein kinase-like (PK-like)"/>
    <property type="match status" value="1"/>
</dbReference>
<reference evidence="16" key="1">
    <citation type="submission" date="2025-08" db="UniProtKB">
        <authorList>
            <consortium name="RefSeq"/>
        </authorList>
    </citation>
    <scope>IDENTIFICATION</scope>
    <source>
        <tissue evidence="16">Testes</tissue>
    </source>
</reference>
<comment type="catalytic activity">
    <reaction evidence="12">
        <text>L-threonyl-[protein] + ATP = O-phospho-L-threonyl-[protein] + ADP + H(+)</text>
        <dbReference type="Rhea" id="RHEA:46608"/>
        <dbReference type="Rhea" id="RHEA-COMP:11060"/>
        <dbReference type="Rhea" id="RHEA-COMP:11605"/>
        <dbReference type="ChEBI" id="CHEBI:15378"/>
        <dbReference type="ChEBI" id="CHEBI:30013"/>
        <dbReference type="ChEBI" id="CHEBI:30616"/>
        <dbReference type="ChEBI" id="CHEBI:61977"/>
        <dbReference type="ChEBI" id="CHEBI:456216"/>
        <dbReference type="EC" id="2.7.12.1"/>
    </reaction>
</comment>
<dbReference type="SMART" id="SM00220">
    <property type="entry name" value="S_TKc"/>
    <property type="match status" value="1"/>
</dbReference>
<dbReference type="Pfam" id="PF00350">
    <property type="entry name" value="Dynamin_N"/>
    <property type="match status" value="1"/>
</dbReference>
<dbReference type="InterPro" id="IPR011009">
    <property type="entry name" value="Kinase-like_dom_sf"/>
</dbReference>
<dbReference type="PANTHER" id="PTHR46392:SF1">
    <property type="entry name" value="DUAL SERINE_THREONINE AND TYROSINE PROTEIN KINASE"/>
    <property type="match status" value="1"/>
</dbReference>
<evidence type="ECO:0000313" key="16">
    <source>
        <dbReference type="RefSeq" id="XP_006822239.1"/>
    </source>
</evidence>
<evidence type="ECO:0000256" key="12">
    <source>
        <dbReference type="ARBA" id="ARBA00049308"/>
    </source>
</evidence>
<dbReference type="PANTHER" id="PTHR46392">
    <property type="entry name" value="DUAL SERINE/THREONINE AND TYROSINE PROTEIN KINASE"/>
    <property type="match status" value="1"/>
</dbReference>
<sequence length="955" mass="109557">MACERNTLNKRAKTLRDLYRETLMCYDDLKQKGQLSSDAGEALLSADEVTFLEDTLKQTPCVVLFGELNSGKSSLVNALLREKVAPRGELPCTARLVTFKYSETPFILLRDKHGIERKRETLDHERNNIKRWIVLNDDERRDQTEVSLAVDVAIENPLLKDGMLEIIDTPGLNENKELNNVVAEMCNKRRLLPLLVYVIDGNYGVCSPDRKNIENLTKECPNSVIIYVCSKIDKCSKAEMHNKPDDDELDDASDQLVELTPEQKMEGVYKTLVNEGVIDTNGGDMLNCKYFHGVSTKRIEQLRKHSKEDMKSEDGLFVRNFNRFEEHIVEYVRSSLDSHFRQALRILLCSYEGCLSFLFQKELNLAQELETVPKLLDKAKMAENELTQVLLDFISSAETHMKLVDVVRGAIQRVKPDVLKDAMERKLPDKFVYDELANEPELSHLTMIIRSLTDSKSITAHAFCRDICYVIVNRVTNETHKETKKLLKDEFSTTLKRVLLTIATLQMPGLSGVLEKDHIYGEQEEDSDKNTTLALLVRMVNSISTGIRLAVVKELNETYSVADIAVRVELLKKQLGKKNERSLRKELATGLVDVLKPTRLADAIRNACQLHINTTHNNFVRSHERLCTLNRELCQRSQKQKNEITDFFVPMLSDLEVRCRALEYEILYGVPMVGCKKIGTGGRNVVSKCRDQDRWCPDRDKLSLAIKSVKMEEKRGRGKTEMWYRTVVRLQEIRRLEEHRNVITVHGWVMPSPIKLYIIMDKVGNNLISSVRNLDRETKHEIALDVATGLAYLHEQGIIYNDLKPQNILIMENEHGKRGVINIGKAEGLFDITPLGAPFHLAPFLYEHPKQRRVYADMYAFGMLVWFLYDGRCRRPEAFARFTTNDMMKLAVFDKVLPEQPNNCDFYLWRLMKECWRGKKIVKADDLVKILEQFGNGAGASTRSFALKSRSVKKD</sequence>
<dbReference type="InterPro" id="IPR045063">
    <property type="entry name" value="Dynamin_N"/>
</dbReference>
<dbReference type="Pfam" id="PF00069">
    <property type="entry name" value="Pkinase"/>
    <property type="match status" value="1"/>
</dbReference>
<name>A0ABM0MQE8_SACKO</name>
<comment type="subcellular location">
    <subcellularLocation>
        <location evidence="1">Cytoplasm</location>
    </subcellularLocation>
</comment>
<evidence type="ECO:0000256" key="7">
    <source>
        <dbReference type="ARBA" id="ARBA00023137"/>
    </source>
</evidence>
<comment type="catalytic activity">
    <reaction evidence="13">
        <text>L-tyrosyl-[protein] + ATP = O-phospho-L-tyrosyl-[protein] + ADP + H(+)</text>
        <dbReference type="Rhea" id="RHEA:10596"/>
        <dbReference type="Rhea" id="RHEA-COMP:10136"/>
        <dbReference type="Rhea" id="RHEA-COMP:20101"/>
        <dbReference type="ChEBI" id="CHEBI:15378"/>
        <dbReference type="ChEBI" id="CHEBI:30616"/>
        <dbReference type="ChEBI" id="CHEBI:46858"/>
        <dbReference type="ChEBI" id="CHEBI:61978"/>
        <dbReference type="ChEBI" id="CHEBI:456216"/>
        <dbReference type="EC" id="2.7.12.1"/>
    </reaction>
</comment>
<keyword evidence="4" id="KW-0723">Serine/threonine-protein kinase</keyword>
<protein>
    <recommendedName>
        <fullName evidence="8">Dual serine/threonine and tyrosine protein kinase</fullName>
        <ecNumber evidence="2">2.7.12.1</ecNumber>
    </recommendedName>
    <alternativeName>
        <fullName evidence="10">Dusty protein kinase</fullName>
    </alternativeName>
    <alternativeName>
        <fullName evidence="9">Receptor-interacting serine/threonine-protein kinase 5</fullName>
    </alternativeName>
</protein>
<organism evidence="15 16">
    <name type="scientific">Saccoglossus kowalevskii</name>
    <name type="common">Acorn worm</name>
    <dbReference type="NCBI Taxonomy" id="10224"/>
    <lineage>
        <taxon>Eukaryota</taxon>
        <taxon>Metazoa</taxon>
        <taxon>Hemichordata</taxon>
        <taxon>Enteropneusta</taxon>
        <taxon>Harrimaniidae</taxon>
        <taxon>Saccoglossus</taxon>
    </lineage>
</organism>
<evidence type="ECO:0000256" key="3">
    <source>
        <dbReference type="ARBA" id="ARBA00022490"/>
    </source>
</evidence>
<feature type="domain" description="Protein kinase" evidence="14">
    <location>
        <begin position="672"/>
        <end position="955"/>
    </location>
</feature>
<evidence type="ECO:0000259" key="14">
    <source>
        <dbReference type="PROSITE" id="PS50011"/>
    </source>
</evidence>
<dbReference type="InterPro" id="IPR000719">
    <property type="entry name" value="Prot_kinase_dom"/>
</dbReference>
<keyword evidence="15" id="KW-1185">Reference proteome</keyword>
<dbReference type="InterPro" id="IPR027417">
    <property type="entry name" value="P-loop_NTPase"/>
</dbReference>